<dbReference type="PANTHER" id="PTHR47816">
    <property type="entry name" value="RIBOSOMAL RNA SMALL SUBUNIT METHYLTRANSFERASE C"/>
    <property type="match status" value="1"/>
</dbReference>
<dbReference type="EMBL" id="RCZM01000001">
    <property type="protein sequence ID" value="TPG19544.1"/>
    <property type="molecule type" value="Genomic_DNA"/>
</dbReference>
<keyword evidence="1 4" id="KW-0489">Methyltransferase</keyword>
<feature type="domain" description="Methyltransferase small" evidence="3">
    <location>
        <begin position="30"/>
        <end position="180"/>
    </location>
</feature>
<evidence type="ECO:0000259" key="3">
    <source>
        <dbReference type="Pfam" id="PF05175"/>
    </source>
</evidence>
<dbReference type="PANTHER" id="PTHR47816:SF4">
    <property type="entry name" value="RIBOSOMAL RNA SMALL SUBUNIT METHYLTRANSFERASE C"/>
    <property type="match status" value="1"/>
</dbReference>
<dbReference type="InterPro" id="IPR046977">
    <property type="entry name" value="RsmC/RlmG"/>
</dbReference>
<name>A0A502D3P4_9MICO</name>
<keyword evidence="5" id="KW-1185">Reference proteome</keyword>
<dbReference type="RefSeq" id="WP_140737194.1">
    <property type="nucleotide sequence ID" value="NZ_RCZM01000001.1"/>
</dbReference>
<dbReference type="OrthoDB" id="9764961at2"/>
<gene>
    <name evidence="4" type="ORF">EAH86_03540</name>
</gene>
<reference evidence="4 5" key="1">
    <citation type="journal article" date="2019" name="Environ. Microbiol.">
        <title>Species interactions and distinct microbial communities in high Arctic permafrost affected cryosols are associated with the CH4 and CO2 gas fluxes.</title>
        <authorList>
            <person name="Altshuler I."/>
            <person name="Hamel J."/>
            <person name="Turney S."/>
            <person name="Magnuson E."/>
            <person name="Levesque R."/>
            <person name="Greer C."/>
            <person name="Whyte L.G."/>
        </authorList>
    </citation>
    <scope>NUCLEOTIDE SEQUENCE [LARGE SCALE GENOMIC DNA]</scope>
    <source>
        <strain evidence="4 5">S9.3A</strain>
    </source>
</reference>
<sequence length="205" mass="22019">MSTPDHYFTAEPASPAQQRTITVRLAGQTVEVRSAAGIFSPAGVDQGTSVLLRLAPAPPAEGNLLDLGCGWGPIALTLALRSPEATVYAVDVNERALDLLRTTAASLGLDRVHASQPDGIPEGVQFDAIWSNPPIRVGKAALHDLMLRWLPRLAPGGVAHLVVQKNLGSDSLQRWLAEQLDPQAYAVSRFTSDRGFRILEVRRSS</sequence>
<dbReference type="AlphaFoldDB" id="A0A502D3P4"/>
<evidence type="ECO:0000313" key="5">
    <source>
        <dbReference type="Proteomes" id="UP000317722"/>
    </source>
</evidence>
<accession>A0A502D3P4</accession>
<keyword evidence="2 4" id="KW-0808">Transferase</keyword>
<dbReference type="InterPro" id="IPR007848">
    <property type="entry name" value="Small_mtfrase_dom"/>
</dbReference>
<organism evidence="4 5">
    <name type="scientific">Pedococcus bigeumensis</name>
    <dbReference type="NCBI Taxonomy" id="433644"/>
    <lineage>
        <taxon>Bacteria</taxon>
        <taxon>Bacillati</taxon>
        <taxon>Actinomycetota</taxon>
        <taxon>Actinomycetes</taxon>
        <taxon>Micrococcales</taxon>
        <taxon>Intrasporangiaceae</taxon>
        <taxon>Pedococcus</taxon>
    </lineage>
</organism>
<dbReference type="Pfam" id="PF05175">
    <property type="entry name" value="MTS"/>
    <property type="match status" value="1"/>
</dbReference>
<dbReference type="Gene3D" id="3.40.50.150">
    <property type="entry name" value="Vaccinia Virus protein VP39"/>
    <property type="match status" value="1"/>
</dbReference>
<dbReference type="CDD" id="cd02440">
    <property type="entry name" value="AdoMet_MTases"/>
    <property type="match status" value="1"/>
</dbReference>
<comment type="caution">
    <text evidence="4">The sequence shown here is derived from an EMBL/GenBank/DDBJ whole genome shotgun (WGS) entry which is preliminary data.</text>
</comment>
<dbReference type="GO" id="GO:0008757">
    <property type="term" value="F:S-adenosylmethionine-dependent methyltransferase activity"/>
    <property type="evidence" value="ECO:0007669"/>
    <property type="project" value="InterPro"/>
</dbReference>
<evidence type="ECO:0000256" key="2">
    <source>
        <dbReference type="ARBA" id="ARBA00022679"/>
    </source>
</evidence>
<proteinExistence type="predicted"/>
<dbReference type="InterPro" id="IPR029063">
    <property type="entry name" value="SAM-dependent_MTases_sf"/>
</dbReference>
<evidence type="ECO:0000313" key="4">
    <source>
        <dbReference type="EMBL" id="TPG19544.1"/>
    </source>
</evidence>
<protein>
    <submittedName>
        <fullName evidence="4">Methyltransferase domain-containing protein</fullName>
    </submittedName>
</protein>
<evidence type="ECO:0000256" key="1">
    <source>
        <dbReference type="ARBA" id="ARBA00022603"/>
    </source>
</evidence>
<dbReference type="SUPFAM" id="SSF53335">
    <property type="entry name" value="S-adenosyl-L-methionine-dependent methyltransferases"/>
    <property type="match status" value="1"/>
</dbReference>
<dbReference type="GO" id="GO:0032259">
    <property type="term" value="P:methylation"/>
    <property type="evidence" value="ECO:0007669"/>
    <property type="project" value="UniProtKB-KW"/>
</dbReference>
<dbReference type="Proteomes" id="UP000317722">
    <property type="component" value="Unassembled WGS sequence"/>
</dbReference>